<feature type="domain" description="Asparagine synthetase" evidence="2">
    <location>
        <begin position="20"/>
        <end position="94"/>
    </location>
</feature>
<dbReference type="PIRSF" id="PIRSF006661">
    <property type="entry name" value="PP-lp_UCP006661"/>
    <property type="match status" value="1"/>
</dbReference>
<evidence type="ECO:0000259" key="2">
    <source>
        <dbReference type="Pfam" id="PF00733"/>
    </source>
</evidence>
<dbReference type="PANTHER" id="PTHR43169">
    <property type="entry name" value="EXSB FAMILY PROTEIN"/>
    <property type="match status" value="1"/>
</dbReference>
<accession>A0A6G7YAQ7</accession>
<dbReference type="Gene3D" id="3.40.50.620">
    <property type="entry name" value="HUPs"/>
    <property type="match status" value="1"/>
</dbReference>
<dbReference type="PANTHER" id="PTHR43169:SF2">
    <property type="entry name" value="NAD_GMP SYNTHASE DOMAIN-CONTAINING PROTEIN"/>
    <property type="match status" value="1"/>
</dbReference>
<evidence type="ECO:0000313" key="4">
    <source>
        <dbReference type="Proteomes" id="UP000501058"/>
    </source>
</evidence>
<gene>
    <name evidence="3" type="primary">larE</name>
    <name evidence="3" type="ORF">G7070_00350</name>
</gene>
<dbReference type="InterPro" id="IPR052188">
    <property type="entry name" value="Ni-pincer_cofactor_biosynth"/>
</dbReference>
<dbReference type="EMBL" id="CP049865">
    <property type="protein sequence ID" value="QIK73731.1"/>
    <property type="molecule type" value="Genomic_DNA"/>
</dbReference>
<dbReference type="InterPro" id="IPR005232">
    <property type="entry name" value="LarE"/>
</dbReference>
<feature type="active site" description="Nucleophile and sulfur donor" evidence="1">
    <location>
        <position position="190"/>
    </location>
</feature>
<dbReference type="Proteomes" id="UP000501058">
    <property type="component" value="Chromosome"/>
</dbReference>
<dbReference type="GO" id="GO:0004066">
    <property type="term" value="F:asparagine synthase (glutamine-hydrolyzing) activity"/>
    <property type="evidence" value="ECO:0007669"/>
    <property type="project" value="InterPro"/>
</dbReference>
<reference evidence="3 4" key="1">
    <citation type="submission" date="2020-03" db="EMBL/GenBank/DDBJ databases">
        <title>Propioniciclava sp. nov., isolated from Hydrophilus acuminatus.</title>
        <authorList>
            <person name="Hyun D.-W."/>
            <person name="Bae J.-W."/>
        </authorList>
    </citation>
    <scope>NUCLEOTIDE SEQUENCE [LARGE SCALE GENOMIC DNA]</scope>
    <source>
        <strain evidence="3 4">HDW11</strain>
    </source>
</reference>
<keyword evidence="4" id="KW-1185">Reference proteome</keyword>
<dbReference type="GO" id="GO:0006529">
    <property type="term" value="P:asparagine biosynthetic process"/>
    <property type="evidence" value="ECO:0007669"/>
    <property type="project" value="InterPro"/>
</dbReference>
<keyword evidence="3" id="KW-0808">Transferase</keyword>
<dbReference type="InterPro" id="IPR014729">
    <property type="entry name" value="Rossmann-like_a/b/a_fold"/>
</dbReference>
<protein>
    <submittedName>
        <fullName evidence="3">ATP-dependent sacrificial sulfur transferase LarE</fullName>
    </submittedName>
</protein>
<organism evidence="3 4">
    <name type="scientific">Propioniciclava coleopterorum</name>
    <dbReference type="NCBI Taxonomy" id="2714937"/>
    <lineage>
        <taxon>Bacteria</taxon>
        <taxon>Bacillati</taxon>
        <taxon>Actinomycetota</taxon>
        <taxon>Actinomycetes</taxon>
        <taxon>Propionibacteriales</taxon>
        <taxon>Propionibacteriaceae</taxon>
        <taxon>Propioniciclava</taxon>
    </lineage>
</organism>
<evidence type="ECO:0000256" key="1">
    <source>
        <dbReference type="PIRSR" id="PIRSR006661-1"/>
    </source>
</evidence>
<dbReference type="AlphaFoldDB" id="A0A6G7YAQ7"/>
<dbReference type="Pfam" id="PF00733">
    <property type="entry name" value="Asn_synthase"/>
    <property type="match status" value="1"/>
</dbReference>
<name>A0A6G7YAQ7_9ACTN</name>
<evidence type="ECO:0000313" key="3">
    <source>
        <dbReference type="EMBL" id="QIK73731.1"/>
    </source>
</evidence>
<dbReference type="KEGG" id="prv:G7070_00350"/>
<dbReference type="SUPFAM" id="SSF52402">
    <property type="entry name" value="Adenine nucleotide alpha hydrolases-like"/>
    <property type="match status" value="1"/>
</dbReference>
<dbReference type="NCBIfam" id="TIGR00268">
    <property type="entry name" value="ATP-dependent sacrificial sulfur transferase LarE"/>
    <property type="match status" value="1"/>
</dbReference>
<dbReference type="InterPro" id="IPR001962">
    <property type="entry name" value="Asn_synthase"/>
</dbReference>
<proteinExistence type="predicted"/>
<dbReference type="GO" id="GO:0016783">
    <property type="term" value="F:sulfurtransferase activity"/>
    <property type="evidence" value="ECO:0007669"/>
    <property type="project" value="InterPro"/>
</dbReference>
<dbReference type="CDD" id="cd01990">
    <property type="entry name" value="LarE-like"/>
    <property type="match status" value="1"/>
</dbReference>
<sequence length="287" mass="30086">MDGPSDPWQGCDEATRADAEAVAARLPVTGRLGVAYSGGVDSATLLAVAVRALGPDRVVALMGVSPSLAADEADLARAIAAEAGARLVEFPTHEGDNPLYRANGADRCFHCKDELFTRIGDDVASAEGLTHVAYGENADDARRIDRPGSRAATEHEVLRPLADAGLTKGRVRALARALGVRSADKPAAPCLASRIPHGQEVTPQKLQQVEAAERALRAVGIADSRVRHHGDIARIEVAPTDLATLVADGVREEVVRAIKAAGFGYVTLDLVGLQSGAFTLQVLTRRG</sequence>